<keyword evidence="3" id="KW-1185">Reference proteome</keyword>
<evidence type="ECO:0000259" key="1">
    <source>
        <dbReference type="Pfam" id="PF03732"/>
    </source>
</evidence>
<dbReference type="EMBL" id="JAAAJA010001243">
    <property type="protein sequence ID" value="KAG0247722.1"/>
    <property type="molecule type" value="Genomic_DNA"/>
</dbReference>
<sequence length="135" mass="15229">MTDVHADALAGLTIEKQTEIRTAAKVYYSAEPTDFEKQAAVLDLTRTLATVLKPQKPEPYEGAIDTEACFNFIENQEEYFKIAFTDYHTPPNAAAAARTALENLRQNKMTVTTYTHKFRRHLRLIPSVDSGTILH</sequence>
<feature type="non-terminal residue" evidence="2">
    <location>
        <position position="1"/>
    </location>
</feature>
<evidence type="ECO:0000313" key="3">
    <source>
        <dbReference type="Proteomes" id="UP000726737"/>
    </source>
</evidence>
<accession>A0A9P6PLK5</accession>
<feature type="domain" description="Retrotransposon gag" evidence="1">
    <location>
        <begin position="80"/>
        <end position="126"/>
    </location>
</feature>
<dbReference type="Pfam" id="PF03732">
    <property type="entry name" value="Retrotrans_gag"/>
    <property type="match status" value="1"/>
</dbReference>
<gene>
    <name evidence="2" type="ORF">BG011_001019</name>
</gene>
<dbReference type="Proteomes" id="UP000726737">
    <property type="component" value="Unassembled WGS sequence"/>
</dbReference>
<dbReference type="OrthoDB" id="5600552at2759"/>
<dbReference type="InterPro" id="IPR005162">
    <property type="entry name" value="Retrotrans_gag_dom"/>
</dbReference>
<comment type="caution">
    <text evidence="2">The sequence shown here is derived from an EMBL/GenBank/DDBJ whole genome shotgun (WGS) entry which is preliminary data.</text>
</comment>
<reference evidence="2" key="1">
    <citation type="journal article" date="2020" name="Fungal Divers.">
        <title>Resolving the Mortierellaceae phylogeny through synthesis of multi-gene phylogenetics and phylogenomics.</title>
        <authorList>
            <person name="Vandepol N."/>
            <person name="Liber J."/>
            <person name="Desiro A."/>
            <person name="Na H."/>
            <person name="Kennedy M."/>
            <person name="Barry K."/>
            <person name="Grigoriev I.V."/>
            <person name="Miller A.N."/>
            <person name="O'Donnell K."/>
            <person name="Stajich J.E."/>
            <person name="Bonito G."/>
        </authorList>
    </citation>
    <scope>NUCLEOTIDE SEQUENCE</scope>
    <source>
        <strain evidence="2">KOD948</strain>
    </source>
</reference>
<organism evidence="2 3">
    <name type="scientific">Mortierella polycephala</name>
    <dbReference type="NCBI Taxonomy" id="41804"/>
    <lineage>
        <taxon>Eukaryota</taxon>
        <taxon>Fungi</taxon>
        <taxon>Fungi incertae sedis</taxon>
        <taxon>Mucoromycota</taxon>
        <taxon>Mortierellomycotina</taxon>
        <taxon>Mortierellomycetes</taxon>
        <taxon>Mortierellales</taxon>
        <taxon>Mortierellaceae</taxon>
        <taxon>Mortierella</taxon>
    </lineage>
</organism>
<dbReference type="AlphaFoldDB" id="A0A9P6PLK5"/>
<proteinExistence type="predicted"/>
<protein>
    <recommendedName>
        <fullName evidence="1">Retrotransposon gag domain-containing protein</fullName>
    </recommendedName>
</protein>
<name>A0A9P6PLK5_9FUNG</name>
<evidence type="ECO:0000313" key="2">
    <source>
        <dbReference type="EMBL" id="KAG0247722.1"/>
    </source>
</evidence>